<proteinExistence type="predicted"/>
<reference evidence="1" key="2">
    <citation type="journal article" date="2015" name="Fish Shellfish Immunol.">
        <title>Early steps in the European eel (Anguilla anguilla)-Vibrio vulnificus interaction in the gills: Role of the RtxA13 toxin.</title>
        <authorList>
            <person name="Callol A."/>
            <person name="Pajuelo D."/>
            <person name="Ebbesson L."/>
            <person name="Teles M."/>
            <person name="MacKenzie S."/>
            <person name="Amaro C."/>
        </authorList>
    </citation>
    <scope>NUCLEOTIDE SEQUENCE</scope>
</reference>
<dbReference type="EMBL" id="GBXM01022327">
    <property type="protein sequence ID" value="JAH86250.1"/>
    <property type="molecule type" value="Transcribed_RNA"/>
</dbReference>
<sequence length="29" mass="3482">MDYRHPIGLHTCLWSVSYTIQLLIHAHFE</sequence>
<accession>A0A0E9W9N1</accession>
<reference evidence="1" key="1">
    <citation type="submission" date="2014-11" db="EMBL/GenBank/DDBJ databases">
        <authorList>
            <person name="Amaro Gonzalez C."/>
        </authorList>
    </citation>
    <scope>NUCLEOTIDE SEQUENCE</scope>
</reference>
<organism evidence="1">
    <name type="scientific">Anguilla anguilla</name>
    <name type="common">European freshwater eel</name>
    <name type="synonym">Muraena anguilla</name>
    <dbReference type="NCBI Taxonomy" id="7936"/>
    <lineage>
        <taxon>Eukaryota</taxon>
        <taxon>Metazoa</taxon>
        <taxon>Chordata</taxon>
        <taxon>Craniata</taxon>
        <taxon>Vertebrata</taxon>
        <taxon>Euteleostomi</taxon>
        <taxon>Actinopterygii</taxon>
        <taxon>Neopterygii</taxon>
        <taxon>Teleostei</taxon>
        <taxon>Anguilliformes</taxon>
        <taxon>Anguillidae</taxon>
        <taxon>Anguilla</taxon>
    </lineage>
</organism>
<evidence type="ECO:0000313" key="1">
    <source>
        <dbReference type="EMBL" id="JAH86250.1"/>
    </source>
</evidence>
<name>A0A0E9W9N1_ANGAN</name>
<protein>
    <submittedName>
        <fullName evidence="1">Uncharacterized protein</fullName>
    </submittedName>
</protein>
<dbReference type="AlphaFoldDB" id="A0A0E9W9N1"/>